<feature type="domain" description="HTH asnC-type" evidence="4">
    <location>
        <begin position="34"/>
        <end position="95"/>
    </location>
</feature>
<keyword evidence="6" id="KW-1185">Reference proteome</keyword>
<comment type="caution">
    <text evidence="5">The sequence shown here is derived from an EMBL/GenBank/DDBJ whole genome shotgun (WGS) entry which is preliminary data.</text>
</comment>
<dbReference type="PROSITE" id="PS50956">
    <property type="entry name" value="HTH_ASNC_2"/>
    <property type="match status" value="1"/>
</dbReference>
<evidence type="ECO:0000256" key="3">
    <source>
        <dbReference type="ARBA" id="ARBA00023163"/>
    </source>
</evidence>
<dbReference type="EMBL" id="QJKB01000002">
    <property type="protein sequence ID" value="PXX45375.1"/>
    <property type="molecule type" value="Genomic_DNA"/>
</dbReference>
<evidence type="ECO:0000313" key="6">
    <source>
        <dbReference type="Proteomes" id="UP000247792"/>
    </source>
</evidence>
<dbReference type="InterPro" id="IPR036388">
    <property type="entry name" value="WH-like_DNA-bd_sf"/>
</dbReference>
<evidence type="ECO:0000259" key="4">
    <source>
        <dbReference type="PROSITE" id="PS50956"/>
    </source>
</evidence>
<reference evidence="5 6" key="1">
    <citation type="submission" date="2018-05" db="EMBL/GenBank/DDBJ databases">
        <title>Genomic Encyclopedia of Type Strains, Phase IV (KMG-IV): sequencing the most valuable type-strain genomes for metagenomic binning, comparative biology and taxonomic classification.</title>
        <authorList>
            <person name="Goeker M."/>
        </authorList>
    </citation>
    <scope>NUCLEOTIDE SEQUENCE [LARGE SCALE GENOMIC DNA]</scope>
    <source>
        <strain evidence="5 6">DSM 19792</strain>
    </source>
</reference>
<dbReference type="GO" id="GO:0043565">
    <property type="term" value="F:sequence-specific DNA binding"/>
    <property type="evidence" value="ECO:0007669"/>
    <property type="project" value="InterPro"/>
</dbReference>
<evidence type="ECO:0000256" key="2">
    <source>
        <dbReference type="ARBA" id="ARBA00023125"/>
    </source>
</evidence>
<dbReference type="InterPro" id="IPR000485">
    <property type="entry name" value="AsnC-type_HTH_dom"/>
</dbReference>
<dbReference type="PANTHER" id="PTHR30154">
    <property type="entry name" value="LEUCINE-RESPONSIVE REGULATORY PROTEIN"/>
    <property type="match status" value="1"/>
</dbReference>
<keyword evidence="1" id="KW-0805">Transcription regulation</keyword>
<name>A0A318JXD7_9BURK</name>
<dbReference type="PRINTS" id="PR00033">
    <property type="entry name" value="HTHASNC"/>
</dbReference>
<dbReference type="Gene3D" id="1.10.10.10">
    <property type="entry name" value="Winged helix-like DNA-binding domain superfamily/Winged helix DNA-binding domain"/>
    <property type="match status" value="1"/>
</dbReference>
<dbReference type="GO" id="GO:0043200">
    <property type="term" value="P:response to amino acid"/>
    <property type="evidence" value="ECO:0007669"/>
    <property type="project" value="TreeGrafter"/>
</dbReference>
<dbReference type="InterPro" id="IPR019887">
    <property type="entry name" value="Tscrpt_reg_AsnC/Lrp_C"/>
</dbReference>
<proteinExistence type="predicted"/>
<gene>
    <name evidence="5" type="ORF">DFR42_102603</name>
</gene>
<protein>
    <submittedName>
        <fullName evidence="5">Lrp/AsnC family leucine-responsive transcriptional regulator</fullName>
    </submittedName>
</protein>
<dbReference type="AlphaFoldDB" id="A0A318JXD7"/>
<dbReference type="InterPro" id="IPR019888">
    <property type="entry name" value="Tscrpt_reg_AsnC-like"/>
</dbReference>
<dbReference type="SUPFAM" id="SSF46785">
    <property type="entry name" value="Winged helix' DNA-binding domain"/>
    <property type="match status" value="1"/>
</dbReference>
<dbReference type="SUPFAM" id="SSF54909">
    <property type="entry name" value="Dimeric alpha+beta barrel"/>
    <property type="match status" value="1"/>
</dbReference>
<dbReference type="Proteomes" id="UP000247792">
    <property type="component" value="Unassembled WGS sequence"/>
</dbReference>
<keyword evidence="2" id="KW-0238">DNA-binding</keyword>
<keyword evidence="3" id="KW-0804">Transcription</keyword>
<dbReference type="Pfam" id="PF01037">
    <property type="entry name" value="AsnC_trans_reg"/>
    <property type="match status" value="1"/>
</dbReference>
<dbReference type="GO" id="GO:0005829">
    <property type="term" value="C:cytosol"/>
    <property type="evidence" value="ECO:0007669"/>
    <property type="project" value="TreeGrafter"/>
</dbReference>
<dbReference type="InterPro" id="IPR036390">
    <property type="entry name" value="WH_DNA-bd_sf"/>
</dbReference>
<organism evidence="5 6">
    <name type="scientific">Undibacterium pigrum</name>
    <dbReference type="NCBI Taxonomy" id="401470"/>
    <lineage>
        <taxon>Bacteria</taxon>
        <taxon>Pseudomonadati</taxon>
        <taxon>Pseudomonadota</taxon>
        <taxon>Betaproteobacteria</taxon>
        <taxon>Burkholderiales</taxon>
        <taxon>Oxalobacteraceae</taxon>
        <taxon>Undibacterium</taxon>
    </lineage>
</organism>
<dbReference type="SMART" id="SM00344">
    <property type="entry name" value="HTH_ASNC"/>
    <property type="match status" value="1"/>
</dbReference>
<accession>A0A318JXD7</accession>
<evidence type="ECO:0000313" key="5">
    <source>
        <dbReference type="EMBL" id="PXX45375.1"/>
    </source>
</evidence>
<dbReference type="FunFam" id="1.10.10.10:FF:000186">
    <property type="entry name" value="AsnC family transcriptional regulator"/>
    <property type="match status" value="1"/>
</dbReference>
<dbReference type="Pfam" id="PF13404">
    <property type="entry name" value="HTH_AsnC-type"/>
    <property type="match status" value="1"/>
</dbReference>
<dbReference type="Gene3D" id="3.30.70.920">
    <property type="match status" value="1"/>
</dbReference>
<sequence>MLVTLNFEWIIKGKSGTFLLISTKKQVFPMKIELDLMDGKILEILQADARVTMAEIGRRIHLSQPAVTERVKRMEAANVITGYHARVNPEALGYGITAFVRIASRATDTPVLKIAEQVPEVVECHAITGEDCVIVKVVAPSVRELERVITSLARCGVTSTSLILSSSIERRAIKPVE</sequence>
<dbReference type="InterPro" id="IPR011008">
    <property type="entry name" value="Dimeric_a/b-barrel"/>
</dbReference>
<evidence type="ECO:0000256" key="1">
    <source>
        <dbReference type="ARBA" id="ARBA00023015"/>
    </source>
</evidence>
<dbReference type="PANTHER" id="PTHR30154:SF53">
    <property type="entry name" value="HTH-TYPE TRANSCRIPTIONAL REGULATOR LRPC"/>
    <property type="match status" value="1"/>
</dbReference>